<dbReference type="InterPro" id="IPR006379">
    <property type="entry name" value="HAD-SF_hydro_IIB"/>
</dbReference>
<proteinExistence type="predicted"/>
<dbReference type="SFLD" id="SFLDG01140">
    <property type="entry name" value="C2.B:_Phosphomannomutase_and_P"/>
    <property type="match status" value="1"/>
</dbReference>
<keyword evidence="2" id="KW-1185">Reference proteome</keyword>
<sequence>MIKCIAIDMDGTLLNSMQEIPEGNKQAILKAQSQGVEVVVATGRSYQEATYVLHAAGLSCPVICVNGAEVRSKEGDVISANPIPKQLARETAAKLSENDIYFEVYTNHGAYSTDADKAVSTLVDIVMSANPEADRDEITVAAGARVRDGLIHMVEDYEQLFVDDEKMIYKFLAYSFEDPGRLKAASTALAVYDELEVTKSGYENIEITYKKAQKGVALEAFTKAMDIALADTMAIGDNFNDISMLEKAGRAVAMGNASDEIKALCDVVTDTNENSGVGKAILEVL</sequence>
<dbReference type="Gene3D" id="3.40.50.1000">
    <property type="entry name" value="HAD superfamily/HAD-like"/>
    <property type="match status" value="1"/>
</dbReference>
<dbReference type="InterPro" id="IPR000150">
    <property type="entry name" value="Cof"/>
</dbReference>
<dbReference type="SFLD" id="SFLDG01144">
    <property type="entry name" value="C2.B.4:_PGP_Like"/>
    <property type="match status" value="1"/>
</dbReference>
<dbReference type="SUPFAM" id="SSF56784">
    <property type="entry name" value="HAD-like"/>
    <property type="match status" value="1"/>
</dbReference>
<evidence type="ECO:0000313" key="1">
    <source>
        <dbReference type="EMBL" id="MBL4953216.1"/>
    </source>
</evidence>
<comment type="caution">
    <text evidence="1">The sequence shown here is derived from an EMBL/GenBank/DDBJ whole genome shotgun (WGS) entry which is preliminary data.</text>
</comment>
<name>A0ABS1TSG7_9BACI</name>
<dbReference type="EMBL" id="JAESWB010000181">
    <property type="protein sequence ID" value="MBL4953216.1"/>
    <property type="molecule type" value="Genomic_DNA"/>
</dbReference>
<dbReference type="PANTHER" id="PTHR10000:SF55">
    <property type="entry name" value="5-AMINO-6-(5-PHOSPHO-D-RIBITYLAMINO)URACIL PHOSPHATASE YCSE"/>
    <property type="match status" value="1"/>
</dbReference>
<dbReference type="PANTHER" id="PTHR10000">
    <property type="entry name" value="PHOSPHOSERINE PHOSPHATASE"/>
    <property type="match status" value="1"/>
</dbReference>
<dbReference type="NCBIfam" id="TIGR00099">
    <property type="entry name" value="Cof-subfamily"/>
    <property type="match status" value="1"/>
</dbReference>
<dbReference type="CDD" id="cd07516">
    <property type="entry name" value="HAD_Pase"/>
    <property type="match status" value="1"/>
</dbReference>
<dbReference type="InterPro" id="IPR036412">
    <property type="entry name" value="HAD-like_sf"/>
</dbReference>
<dbReference type="InterPro" id="IPR023214">
    <property type="entry name" value="HAD_sf"/>
</dbReference>
<accession>A0ABS1TSG7</accession>
<dbReference type="SFLD" id="SFLDS00003">
    <property type="entry name" value="Haloacid_Dehalogenase"/>
    <property type="match status" value="1"/>
</dbReference>
<gene>
    <name evidence="1" type="ORF">JK635_13455</name>
</gene>
<reference evidence="1 2" key="1">
    <citation type="submission" date="2021-01" db="EMBL/GenBank/DDBJ databases">
        <title>Genome public.</title>
        <authorList>
            <person name="Liu C."/>
            <person name="Sun Q."/>
        </authorList>
    </citation>
    <scope>NUCLEOTIDE SEQUENCE [LARGE SCALE GENOMIC DNA]</scope>
    <source>
        <strain evidence="1 2">YIM B02564</strain>
    </source>
</reference>
<dbReference type="NCBIfam" id="TIGR01484">
    <property type="entry name" value="HAD-SF-IIB"/>
    <property type="match status" value="1"/>
</dbReference>
<organism evidence="1 2">
    <name type="scientific">Neobacillus paridis</name>
    <dbReference type="NCBI Taxonomy" id="2803862"/>
    <lineage>
        <taxon>Bacteria</taxon>
        <taxon>Bacillati</taxon>
        <taxon>Bacillota</taxon>
        <taxon>Bacilli</taxon>
        <taxon>Bacillales</taxon>
        <taxon>Bacillaceae</taxon>
        <taxon>Neobacillus</taxon>
    </lineage>
</organism>
<protein>
    <submittedName>
        <fullName evidence="1">HAD family phosphatase</fullName>
    </submittedName>
</protein>
<dbReference type="Pfam" id="PF08282">
    <property type="entry name" value="Hydrolase_3"/>
    <property type="match status" value="1"/>
</dbReference>
<dbReference type="Proteomes" id="UP000623967">
    <property type="component" value="Unassembled WGS sequence"/>
</dbReference>
<dbReference type="Gene3D" id="3.30.1240.10">
    <property type="match status" value="1"/>
</dbReference>
<dbReference type="RefSeq" id="WP_202654477.1">
    <property type="nucleotide sequence ID" value="NZ_JAESWB010000181.1"/>
</dbReference>
<evidence type="ECO:0000313" key="2">
    <source>
        <dbReference type="Proteomes" id="UP000623967"/>
    </source>
</evidence>